<name>A0ABR0ILM6_9PEZI</name>
<proteinExistence type="predicted"/>
<reference evidence="1 2" key="1">
    <citation type="journal article" date="2023" name="bioRxiv">
        <title>High-quality genome assemblies of four members of thePodospora anserinaspecies complex.</title>
        <authorList>
            <person name="Ament-Velasquez S.L."/>
            <person name="Vogan A.A."/>
            <person name="Wallerman O."/>
            <person name="Hartmann F."/>
            <person name="Gautier V."/>
            <person name="Silar P."/>
            <person name="Giraud T."/>
            <person name="Johannesson H."/>
        </authorList>
    </citation>
    <scope>NUCLEOTIDE SEQUENCE [LARGE SCALE GENOMIC DNA]</scope>
    <source>
        <strain evidence="1 2">CBS 124.78</strain>
    </source>
</reference>
<dbReference type="Proteomes" id="UP001323617">
    <property type="component" value="Unassembled WGS sequence"/>
</dbReference>
<dbReference type="GeneID" id="87960284"/>
<organism evidence="1 2">
    <name type="scientific">Podospora pseudoanserina</name>
    <dbReference type="NCBI Taxonomy" id="2609844"/>
    <lineage>
        <taxon>Eukaryota</taxon>
        <taxon>Fungi</taxon>
        <taxon>Dikarya</taxon>
        <taxon>Ascomycota</taxon>
        <taxon>Pezizomycotina</taxon>
        <taxon>Sordariomycetes</taxon>
        <taxon>Sordariomycetidae</taxon>
        <taxon>Sordariales</taxon>
        <taxon>Podosporaceae</taxon>
        <taxon>Podospora</taxon>
    </lineage>
</organism>
<dbReference type="EMBL" id="JAFFHC010000001">
    <property type="protein sequence ID" value="KAK4681303.1"/>
    <property type="molecule type" value="Genomic_DNA"/>
</dbReference>
<protein>
    <submittedName>
        <fullName evidence="1">Uncharacterized protein</fullName>
    </submittedName>
</protein>
<sequence length="140" mass="15337">MAEIIGLVSDGIVIAQATGKVGSLALSLFRLWREVKDVPETIKALVEQLKYFALSIDAIEVELQAYAMIFNPNLVEPLLVVGLDLFTISFEGQSPLCWLDVIPYTYLNPEDQLVFHTALLSYGAHDNFSGDAHLVGNAGQ</sequence>
<comment type="caution">
    <text evidence="1">The sequence shown here is derived from an EMBL/GenBank/DDBJ whole genome shotgun (WGS) entry which is preliminary data.</text>
</comment>
<keyword evidence="2" id="KW-1185">Reference proteome</keyword>
<evidence type="ECO:0000313" key="2">
    <source>
        <dbReference type="Proteomes" id="UP001323617"/>
    </source>
</evidence>
<gene>
    <name evidence="1" type="ORF">QC764_0007630</name>
</gene>
<dbReference type="RefSeq" id="XP_062804773.1">
    <property type="nucleotide sequence ID" value="XM_062939824.1"/>
</dbReference>
<accession>A0ABR0ILM6</accession>
<evidence type="ECO:0000313" key="1">
    <source>
        <dbReference type="EMBL" id="KAK4681303.1"/>
    </source>
</evidence>